<keyword evidence="1" id="KW-0732">Signal</keyword>
<proteinExistence type="predicted"/>
<gene>
    <name evidence="2" type="ORF">DIR46_13365</name>
</gene>
<organism evidence="2 3">
    <name type="scientific">Massilia oculi</name>
    <dbReference type="NCBI Taxonomy" id="945844"/>
    <lineage>
        <taxon>Bacteria</taxon>
        <taxon>Pseudomonadati</taxon>
        <taxon>Pseudomonadota</taxon>
        <taxon>Betaproteobacteria</taxon>
        <taxon>Burkholderiales</taxon>
        <taxon>Oxalobacteraceae</taxon>
        <taxon>Telluria group</taxon>
        <taxon>Massilia</taxon>
    </lineage>
</organism>
<dbReference type="EMBL" id="CP029343">
    <property type="protein sequence ID" value="AWL05320.1"/>
    <property type="molecule type" value="Genomic_DNA"/>
</dbReference>
<reference evidence="2 3" key="1">
    <citation type="submission" date="2018-05" db="EMBL/GenBank/DDBJ databases">
        <title>Complete genome sequence of Massilia oculi sp. nov. CCUG 43427T (=DSM 26321T), the type strain of M. oculi, and comparison with genome sequences of other Massilia strains.</title>
        <authorList>
            <person name="Zhu B."/>
        </authorList>
    </citation>
    <scope>NUCLEOTIDE SEQUENCE [LARGE SCALE GENOMIC DNA]</scope>
    <source>
        <strain evidence="2 3">CCUG 43427</strain>
    </source>
</reference>
<feature type="signal peptide" evidence="1">
    <location>
        <begin position="1"/>
        <end position="27"/>
    </location>
</feature>
<keyword evidence="3" id="KW-1185">Reference proteome</keyword>
<dbReference type="KEGG" id="mtim:DIR46_13365"/>
<accession>A0A2S2DIY8</accession>
<dbReference type="AlphaFoldDB" id="A0A2S2DIY8"/>
<feature type="chain" id="PRO_5015715769" evidence="1">
    <location>
        <begin position="28"/>
        <end position="118"/>
    </location>
</feature>
<evidence type="ECO:0000313" key="3">
    <source>
        <dbReference type="Proteomes" id="UP000245820"/>
    </source>
</evidence>
<evidence type="ECO:0000256" key="1">
    <source>
        <dbReference type="SAM" id="SignalP"/>
    </source>
</evidence>
<sequence>MNRPSCGAGRRPLATLGLVAVLAAGLAACQSPEQRRAMHLAEDTGTCADFGARQGSREYTECMLRQQTRRDNEKLNALERQRIATQNSKDSLEMVRKIECDREAKKEREAGLRPRRCD</sequence>
<name>A0A2S2DIY8_9BURK</name>
<dbReference type="OrthoDB" id="8758218at2"/>
<dbReference type="PROSITE" id="PS51257">
    <property type="entry name" value="PROKAR_LIPOPROTEIN"/>
    <property type="match status" value="1"/>
</dbReference>
<evidence type="ECO:0000313" key="2">
    <source>
        <dbReference type="EMBL" id="AWL05320.1"/>
    </source>
</evidence>
<dbReference type="RefSeq" id="WP_109345654.1">
    <property type="nucleotide sequence ID" value="NZ_CP029343.1"/>
</dbReference>
<protein>
    <submittedName>
        <fullName evidence="2">Uncharacterized protein</fullName>
    </submittedName>
</protein>
<dbReference type="Proteomes" id="UP000245820">
    <property type="component" value="Chromosome"/>
</dbReference>